<evidence type="ECO:0000256" key="3">
    <source>
        <dbReference type="SAM" id="SignalP"/>
    </source>
</evidence>
<feature type="signal peptide" evidence="3">
    <location>
        <begin position="1"/>
        <end position="19"/>
    </location>
</feature>
<sequence length="655" mass="67911">MLPLPLSLLILSLLPPALADVTIYTTLTTSAGSSAATASSAAYTGYAAFDPTTIAAPAPPSPPQPSTVPIALYAGGMDTLSIPQKGNLLGFSVELSVSDTIIGKNSSVLNVPFLNYLNNIRLRAGAGPILRVGGNSQETETLFVSGLPDGAELDKINQGVGADGVINTPIINFSPELLYVLSNVSELVNAQWYFGLAFNDTAADENALLVAQWAQDVLGDNLLALQLGNEPDLYGDHGKRDPSYNISDYMTDFAKVEGDLMAAPGVERKQTLVGPSICCNWAIGDVLDAGYLTQFGSGLAQVSVQHYPANNCKLSGVIDPEDIFPSYLNHSSAQAFVAPYLAAVPEILAAGKPMVLLETNTASCGGFLGVSDSFGATLWTIDLALQLAWANFTAVLLHTSGTSVYYNPVTPPPGNETRTKQWNTGSTYYAMLAVAETFGSSNVSQIVDLGTWETSIYAPSYAIYENGAPTRVALFNFVSDPSGANDYTATITLSGGSMPASVNVRYLSAPSVSEKYNITWAGQTLSPNGAQSSDGVLHGSLETEQIACDTTNNVCNIPMQAPSFALVFLSQEALQASTPQSGGGEALSFTPTATVGGGATGVDPGVLETSNGGVLGDGSGSTSKESGSRPVVVALAPSAWGVLLLGVLGALAVGW</sequence>
<organism evidence="5 6">
    <name type="scientific">Calocera viscosa (strain TUFC12733)</name>
    <dbReference type="NCBI Taxonomy" id="1330018"/>
    <lineage>
        <taxon>Eukaryota</taxon>
        <taxon>Fungi</taxon>
        <taxon>Dikarya</taxon>
        <taxon>Basidiomycota</taxon>
        <taxon>Agaricomycotina</taxon>
        <taxon>Dacrymycetes</taxon>
        <taxon>Dacrymycetales</taxon>
        <taxon>Dacrymycetaceae</taxon>
        <taxon>Calocera</taxon>
    </lineage>
</organism>
<dbReference type="AlphaFoldDB" id="A0A167HI61"/>
<dbReference type="InterPro" id="IPR017853">
    <property type="entry name" value="GH"/>
</dbReference>
<accession>A0A167HI61</accession>
<keyword evidence="2" id="KW-1133">Transmembrane helix</keyword>
<evidence type="ECO:0000256" key="2">
    <source>
        <dbReference type="SAM" id="Phobius"/>
    </source>
</evidence>
<dbReference type="InterPro" id="IPR052974">
    <property type="entry name" value="GH79_Enzymes"/>
</dbReference>
<proteinExistence type="predicted"/>
<dbReference type="InterPro" id="IPR013780">
    <property type="entry name" value="Glyco_hydro_b"/>
</dbReference>
<dbReference type="STRING" id="1330018.A0A167HI61"/>
<feature type="region of interest" description="Disordered" evidence="1">
    <location>
        <begin position="598"/>
        <end position="627"/>
    </location>
</feature>
<dbReference type="EMBL" id="KV417320">
    <property type="protein sequence ID" value="KZO91654.1"/>
    <property type="molecule type" value="Genomic_DNA"/>
</dbReference>
<evidence type="ECO:0000256" key="1">
    <source>
        <dbReference type="SAM" id="MobiDB-lite"/>
    </source>
</evidence>
<name>A0A167HI61_CALVF</name>
<dbReference type="Gene3D" id="3.20.20.80">
    <property type="entry name" value="Glycosidases"/>
    <property type="match status" value="1"/>
</dbReference>
<reference evidence="5 6" key="1">
    <citation type="journal article" date="2016" name="Mol. Biol. Evol.">
        <title>Comparative Genomics of Early-Diverging Mushroom-Forming Fungi Provides Insights into the Origins of Lignocellulose Decay Capabilities.</title>
        <authorList>
            <person name="Nagy L.G."/>
            <person name="Riley R."/>
            <person name="Tritt A."/>
            <person name="Adam C."/>
            <person name="Daum C."/>
            <person name="Floudas D."/>
            <person name="Sun H."/>
            <person name="Yadav J.S."/>
            <person name="Pangilinan J."/>
            <person name="Larsson K.H."/>
            <person name="Matsuura K."/>
            <person name="Barry K."/>
            <person name="Labutti K."/>
            <person name="Kuo R."/>
            <person name="Ohm R.A."/>
            <person name="Bhattacharya S.S."/>
            <person name="Shirouzu T."/>
            <person name="Yoshinaga Y."/>
            <person name="Martin F.M."/>
            <person name="Grigoriev I.V."/>
            <person name="Hibbett D.S."/>
        </authorList>
    </citation>
    <scope>NUCLEOTIDE SEQUENCE [LARGE SCALE GENOMIC DNA]</scope>
    <source>
        <strain evidence="5 6">TUFC12733</strain>
    </source>
</reference>
<dbReference type="PANTHER" id="PTHR36183">
    <property type="entry name" value="BETA-GLUCURONIDASE"/>
    <property type="match status" value="1"/>
</dbReference>
<protein>
    <submittedName>
        <fullName evidence="5">Glycoside hydrolase family 79 protein</fullName>
    </submittedName>
</protein>
<evidence type="ECO:0000259" key="4">
    <source>
        <dbReference type="Pfam" id="PF16862"/>
    </source>
</evidence>
<dbReference type="GO" id="GO:0016787">
    <property type="term" value="F:hydrolase activity"/>
    <property type="evidence" value="ECO:0007669"/>
    <property type="project" value="UniProtKB-KW"/>
</dbReference>
<dbReference type="InterPro" id="IPR031728">
    <property type="entry name" value="GlcAase_C"/>
</dbReference>
<keyword evidence="2" id="KW-0472">Membrane</keyword>
<keyword evidence="3" id="KW-0732">Signal</keyword>
<dbReference type="Proteomes" id="UP000076738">
    <property type="component" value="Unassembled WGS sequence"/>
</dbReference>
<feature type="chain" id="PRO_5007887631" evidence="3">
    <location>
        <begin position="20"/>
        <end position="655"/>
    </location>
</feature>
<dbReference type="OrthoDB" id="2796951at2759"/>
<gene>
    <name evidence="5" type="ORF">CALVIDRAFT_521406</name>
</gene>
<dbReference type="PANTHER" id="PTHR36183:SF2">
    <property type="entry name" value="BETA-GLUCURONIDASE C-TERMINAL DOMAIN-CONTAINING PROTEIN"/>
    <property type="match status" value="1"/>
</dbReference>
<keyword evidence="5" id="KW-0378">Hydrolase</keyword>
<dbReference type="Pfam" id="PF16862">
    <property type="entry name" value="Glyco_hydro_79C"/>
    <property type="match status" value="1"/>
</dbReference>
<evidence type="ECO:0000313" key="6">
    <source>
        <dbReference type="Proteomes" id="UP000076738"/>
    </source>
</evidence>
<feature type="transmembrane region" description="Helical" evidence="2">
    <location>
        <begin position="631"/>
        <end position="653"/>
    </location>
</feature>
<feature type="domain" description="Beta-glucuronidase C-terminal" evidence="4">
    <location>
        <begin position="461"/>
        <end position="566"/>
    </location>
</feature>
<dbReference type="Gene3D" id="2.60.40.1180">
    <property type="entry name" value="Golgi alpha-mannosidase II"/>
    <property type="match status" value="1"/>
</dbReference>
<evidence type="ECO:0000313" key="5">
    <source>
        <dbReference type="EMBL" id="KZO91654.1"/>
    </source>
</evidence>
<dbReference type="SUPFAM" id="SSF51445">
    <property type="entry name" value="(Trans)glycosidases"/>
    <property type="match status" value="1"/>
</dbReference>
<keyword evidence="2" id="KW-0812">Transmembrane</keyword>
<keyword evidence="6" id="KW-1185">Reference proteome</keyword>